<feature type="transmembrane region" description="Helical" evidence="5">
    <location>
        <begin position="238"/>
        <end position="260"/>
    </location>
</feature>
<dbReference type="PANTHER" id="PTHR47547">
    <property type="match status" value="1"/>
</dbReference>
<comment type="subcellular location">
    <subcellularLocation>
        <location evidence="1">Membrane</location>
        <topology evidence="1">Multi-pass membrane protein</topology>
    </subcellularLocation>
</comment>
<sequence length="540" mass="59714">MAQNNHGKFKRRLSTLDLTFLGVGSIIGSGWLYAAATAAGFAGPYSWISWIIGAAIIMLIGMVYSELGAAMPVAGGFVRYPDFTHGSVVGFLIGFISMLAYSAVISIEAQAVRGYLEYWFDGLGQADGTPTIMGFTVQISLIIIFFLLNYWSVNFFGKANTVLTVFKFVVPLLIITVLFLNMDISNFEVMQGADPGGAKGIFAAVTGAGIVFAFNGFRQPIEFAGEAKNPERGIPVSILISVVIGLIIYMLLQIAYIGAVPPEMLAEKGGWNQLHFDSPWADLAAALGIVWLANLVLIDAVISPSATGNIYFSATARSLFAWAKNGYFFKVFQKVDPKTGLPRAALWLTMVLAIVWMMPSRFQAWEDLVDASTSAKALTFVVGPVSLMALRYKKPDMHRPFSLKAATFLTPLAFISATLVVYWSQWKVISFLIPIIVISLVLYVIFAVQNKSFTKDLVRSHFQASWWLILYYLYLMVMSYIGSYGPMKDHLIAAPWDTVVTSLGALVFYYWGVRSALQEPRIETSDIEETDYQKQHRENE</sequence>
<gene>
    <name evidence="6" type="ORF">GCM10009001_30130</name>
</gene>
<evidence type="ECO:0000256" key="4">
    <source>
        <dbReference type="ARBA" id="ARBA00023136"/>
    </source>
</evidence>
<dbReference type="PANTHER" id="PTHR47547:SF1">
    <property type="entry name" value="ASPARTATE-PROTON SYMPORTER"/>
    <property type="match status" value="1"/>
</dbReference>
<dbReference type="InterPro" id="IPR002293">
    <property type="entry name" value="AA/rel_permease1"/>
</dbReference>
<feature type="transmembrane region" description="Helical" evidence="5">
    <location>
        <begin position="200"/>
        <end position="217"/>
    </location>
</feature>
<evidence type="ECO:0000256" key="2">
    <source>
        <dbReference type="ARBA" id="ARBA00022692"/>
    </source>
</evidence>
<reference evidence="6 7" key="1">
    <citation type="journal article" date="2019" name="Int. J. Syst. Evol. Microbiol.">
        <title>The Global Catalogue of Microorganisms (GCM) 10K type strain sequencing project: providing services to taxonomists for standard genome sequencing and annotation.</title>
        <authorList>
            <consortium name="The Broad Institute Genomics Platform"/>
            <consortium name="The Broad Institute Genome Sequencing Center for Infectious Disease"/>
            <person name="Wu L."/>
            <person name="Ma J."/>
        </authorList>
    </citation>
    <scope>NUCLEOTIDE SEQUENCE [LARGE SCALE GENOMIC DNA]</scope>
    <source>
        <strain evidence="6 7">JCM 15395</strain>
    </source>
</reference>
<accession>A0ABN1GG54</accession>
<evidence type="ECO:0000256" key="1">
    <source>
        <dbReference type="ARBA" id="ARBA00004141"/>
    </source>
</evidence>
<keyword evidence="4 5" id="KW-0472">Membrane</keyword>
<feature type="transmembrane region" description="Helical" evidence="5">
    <location>
        <begin position="428"/>
        <end position="446"/>
    </location>
</feature>
<dbReference type="Proteomes" id="UP001500866">
    <property type="component" value="Unassembled WGS sequence"/>
</dbReference>
<feature type="transmembrane region" description="Helical" evidence="5">
    <location>
        <begin position="371"/>
        <end position="390"/>
    </location>
</feature>
<dbReference type="Pfam" id="PF13520">
    <property type="entry name" value="AA_permease_2"/>
    <property type="match status" value="1"/>
</dbReference>
<feature type="transmembrane region" description="Helical" evidence="5">
    <location>
        <begin position="88"/>
        <end position="112"/>
    </location>
</feature>
<keyword evidence="3 5" id="KW-1133">Transmembrane helix</keyword>
<feature type="transmembrane region" description="Helical" evidence="5">
    <location>
        <begin position="47"/>
        <end position="67"/>
    </location>
</feature>
<keyword evidence="7" id="KW-1185">Reference proteome</keyword>
<organism evidence="6 7">
    <name type="scientific">Virgibacillus siamensis</name>
    <dbReference type="NCBI Taxonomy" id="480071"/>
    <lineage>
        <taxon>Bacteria</taxon>
        <taxon>Bacillati</taxon>
        <taxon>Bacillota</taxon>
        <taxon>Bacilli</taxon>
        <taxon>Bacillales</taxon>
        <taxon>Bacillaceae</taxon>
        <taxon>Virgibacillus</taxon>
    </lineage>
</organism>
<feature type="transmembrane region" description="Helical" evidence="5">
    <location>
        <begin position="340"/>
        <end position="359"/>
    </location>
</feature>
<feature type="transmembrane region" description="Helical" evidence="5">
    <location>
        <begin position="20"/>
        <end position="41"/>
    </location>
</feature>
<dbReference type="EMBL" id="BAAADS010000024">
    <property type="protein sequence ID" value="GAA0610808.1"/>
    <property type="molecule type" value="Genomic_DNA"/>
</dbReference>
<feature type="transmembrane region" description="Helical" evidence="5">
    <location>
        <begin position="280"/>
        <end position="302"/>
    </location>
</feature>
<dbReference type="PIRSF" id="PIRSF006060">
    <property type="entry name" value="AA_transporter"/>
    <property type="match status" value="1"/>
</dbReference>
<dbReference type="Gene3D" id="1.20.1740.10">
    <property type="entry name" value="Amino acid/polyamine transporter I"/>
    <property type="match status" value="1"/>
</dbReference>
<evidence type="ECO:0000256" key="3">
    <source>
        <dbReference type="ARBA" id="ARBA00022989"/>
    </source>
</evidence>
<dbReference type="RefSeq" id="WP_343814922.1">
    <property type="nucleotide sequence ID" value="NZ_BAAADS010000024.1"/>
</dbReference>
<keyword evidence="2 5" id="KW-0812">Transmembrane</keyword>
<feature type="transmembrane region" description="Helical" evidence="5">
    <location>
        <begin position="491"/>
        <end position="511"/>
    </location>
</feature>
<protein>
    <submittedName>
        <fullName evidence="6">APC family permease</fullName>
    </submittedName>
</protein>
<feature type="transmembrane region" description="Helical" evidence="5">
    <location>
        <begin position="132"/>
        <end position="150"/>
    </location>
</feature>
<comment type="caution">
    <text evidence="6">The sequence shown here is derived from an EMBL/GenBank/DDBJ whole genome shotgun (WGS) entry which is preliminary data.</text>
</comment>
<feature type="transmembrane region" description="Helical" evidence="5">
    <location>
        <begin position="466"/>
        <end position="485"/>
    </location>
</feature>
<evidence type="ECO:0000256" key="5">
    <source>
        <dbReference type="SAM" id="Phobius"/>
    </source>
</evidence>
<name>A0ABN1GG54_9BACI</name>
<feature type="transmembrane region" description="Helical" evidence="5">
    <location>
        <begin position="162"/>
        <end position="180"/>
    </location>
</feature>
<evidence type="ECO:0000313" key="7">
    <source>
        <dbReference type="Proteomes" id="UP001500866"/>
    </source>
</evidence>
<dbReference type="InterPro" id="IPR052962">
    <property type="entry name" value="AA_Transporter_AGT"/>
</dbReference>
<proteinExistence type="predicted"/>
<evidence type="ECO:0000313" key="6">
    <source>
        <dbReference type="EMBL" id="GAA0610808.1"/>
    </source>
</evidence>
<feature type="transmembrane region" description="Helical" evidence="5">
    <location>
        <begin position="402"/>
        <end position="422"/>
    </location>
</feature>